<dbReference type="AlphaFoldDB" id="A0AA35UFP9"/>
<feature type="compositionally biased region" description="Basic residues" evidence="1">
    <location>
        <begin position="46"/>
        <end position="56"/>
    </location>
</feature>
<evidence type="ECO:0000313" key="2">
    <source>
        <dbReference type="EMBL" id="CAI8730871.1"/>
    </source>
</evidence>
<protein>
    <submittedName>
        <fullName evidence="2">Uncharacterized protein</fullName>
    </submittedName>
</protein>
<sequence>MRTGKGPHRDRKRSIQPWAGRADDRTDLPDGARRRRPVRGCGRTLSPRRRSHHAHLRPAGSSDRRSLAGPDGHLFTFYVVNAGSGLFLSNFVYNPVADFRLSLKICRVAGLDPRFRPAPRSNTVHSFIGDL</sequence>
<evidence type="ECO:0000313" key="3">
    <source>
        <dbReference type="Proteomes" id="UP001158598"/>
    </source>
</evidence>
<accession>A0AA35UFP9</accession>
<name>A0AA35UFP9_METCP</name>
<feature type="region of interest" description="Disordered" evidence="1">
    <location>
        <begin position="1"/>
        <end position="67"/>
    </location>
</feature>
<feature type="compositionally biased region" description="Basic residues" evidence="1">
    <location>
        <begin position="1"/>
        <end position="14"/>
    </location>
</feature>
<reference evidence="2" key="1">
    <citation type="submission" date="2023-03" db="EMBL/GenBank/DDBJ databases">
        <authorList>
            <person name="Pearce D."/>
        </authorList>
    </citation>
    <scope>NUCLEOTIDE SEQUENCE</scope>
    <source>
        <strain evidence="2">Mc</strain>
    </source>
</reference>
<dbReference type="EMBL" id="OX458332">
    <property type="protein sequence ID" value="CAI8730871.1"/>
    <property type="molecule type" value="Genomic_DNA"/>
</dbReference>
<evidence type="ECO:0000256" key="1">
    <source>
        <dbReference type="SAM" id="MobiDB-lite"/>
    </source>
</evidence>
<organism evidence="2 3">
    <name type="scientific">Methylococcus capsulatus</name>
    <dbReference type="NCBI Taxonomy" id="414"/>
    <lineage>
        <taxon>Bacteria</taxon>
        <taxon>Pseudomonadati</taxon>
        <taxon>Pseudomonadota</taxon>
        <taxon>Gammaproteobacteria</taxon>
        <taxon>Methylococcales</taxon>
        <taxon>Methylococcaceae</taxon>
        <taxon>Methylococcus</taxon>
    </lineage>
</organism>
<feature type="compositionally biased region" description="Basic and acidic residues" evidence="1">
    <location>
        <begin position="21"/>
        <end position="32"/>
    </location>
</feature>
<dbReference type="Proteomes" id="UP001158598">
    <property type="component" value="Chromosome"/>
</dbReference>
<proteinExistence type="predicted"/>
<gene>
    <name evidence="2" type="ORF">MCNOR_0276</name>
</gene>